<dbReference type="PRINTS" id="PR00974">
    <property type="entry name" value="RIBOSOMALS18"/>
</dbReference>
<keyword evidence="4 7" id="KW-0689">Ribosomal protein</keyword>
<evidence type="ECO:0000256" key="4">
    <source>
        <dbReference type="ARBA" id="ARBA00022980"/>
    </source>
</evidence>
<dbReference type="GO" id="GO:0006412">
    <property type="term" value="P:translation"/>
    <property type="evidence" value="ECO:0007669"/>
    <property type="project" value="UniProtKB-UniRule"/>
</dbReference>
<evidence type="ECO:0000256" key="2">
    <source>
        <dbReference type="ARBA" id="ARBA00022730"/>
    </source>
</evidence>
<dbReference type="InterPro" id="IPR001648">
    <property type="entry name" value="Ribosomal_bS18"/>
</dbReference>
<dbReference type="HAMAP" id="MF_00270">
    <property type="entry name" value="Ribosomal_bS18"/>
    <property type="match status" value="1"/>
</dbReference>
<protein>
    <recommendedName>
        <fullName evidence="6 7">Small ribosomal subunit protein bS18c</fullName>
    </recommendedName>
</protein>
<organism evidence="9">
    <name type="scientific">Entransia fimbriata</name>
    <dbReference type="NCBI Taxonomy" id="130991"/>
    <lineage>
        <taxon>Eukaryota</taxon>
        <taxon>Viridiplantae</taxon>
        <taxon>Streptophyta</taxon>
        <taxon>Klebsormidiophyceae</taxon>
        <taxon>Entransiales</taxon>
        <taxon>Entransiaceae</taxon>
        <taxon>Entransia</taxon>
    </lineage>
</organism>
<dbReference type="PANTHER" id="PTHR13479:SF40">
    <property type="entry name" value="SMALL RIBOSOMAL SUBUNIT PROTEIN BS18M"/>
    <property type="match status" value="1"/>
</dbReference>
<sequence>MKNTQKTTFRTSRRRFPSIRSGKKNKNISYKNEHLLRYFVTEQGRIFSRRISSLNAKQQRLIARAIKQARILALLPFLNHGN</sequence>
<dbReference type="NCBIfam" id="TIGR00165">
    <property type="entry name" value="S18"/>
    <property type="match status" value="1"/>
</dbReference>
<comment type="similarity">
    <text evidence="1 7 8">Belongs to the bacterial ribosomal protein bS18 family.</text>
</comment>
<dbReference type="Gene3D" id="4.10.640.10">
    <property type="entry name" value="Ribosomal protein S18"/>
    <property type="match status" value="1"/>
</dbReference>
<dbReference type="EMBL" id="KU646490">
    <property type="protein sequence ID" value="ANI25412.1"/>
    <property type="molecule type" value="Genomic_DNA"/>
</dbReference>
<reference evidence="9" key="1">
    <citation type="journal article" date="2016" name="Front. Plant Sci.">
        <title>Comparative Chloroplast Genome Analyses of Streptophyte Green Algae Uncover Major Structural Alterations in the Klebsormidiophyceae, Coleochaetophyceae and Zygnematophyceae.</title>
        <authorList>
            <person name="Lemieux C."/>
            <person name="Otis C."/>
            <person name="Turmel M."/>
        </authorList>
    </citation>
    <scope>NUCLEOTIDE SEQUENCE</scope>
</reference>
<dbReference type="GO" id="GO:0070181">
    <property type="term" value="F:small ribosomal subunit rRNA binding"/>
    <property type="evidence" value="ECO:0007669"/>
    <property type="project" value="TreeGrafter"/>
</dbReference>
<dbReference type="Pfam" id="PF01084">
    <property type="entry name" value="Ribosomal_S18"/>
    <property type="match status" value="1"/>
</dbReference>
<keyword evidence="2 7" id="KW-0699">rRNA-binding</keyword>
<keyword evidence="3 7" id="KW-0694">RNA-binding</keyword>
<comment type="subunit">
    <text evidence="7">Part of the 30S ribosomal subunit.</text>
</comment>
<keyword evidence="5 7" id="KW-0687">Ribonucleoprotein</keyword>
<evidence type="ECO:0000256" key="1">
    <source>
        <dbReference type="ARBA" id="ARBA00005589"/>
    </source>
</evidence>
<dbReference type="PANTHER" id="PTHR13479">
    <property type="entry name" value="30S RIBOSOMAL PROTEIN S18"/>
    <property type="match status" value="1"/>
</dbReference>
<evidence type="ECO:0000256" key="3">
    <source>
        <dbReference type="ARBA" id="ARBA00022884"/>
    </source>
</evidence>
<evidence type="ECO:0000256" key="8">
    <source>
        <dbReference type="RuleBase" id="RU003910"/>
    </source>
</evidence>
<proteinExistence type="inferred from homology"/>
<accession>A0A191T4V0</accession>
<dbReference type="RefSeq" id="YP_009256641.1">
    <property type="nucleotide sequence ID" value="NC_030313.1"/>
</dbReference>
<geneLocation type="chloroplast" evidence="9"/>
<dbReference type="SUPFAM" id="SSF46911">
    <property type="entry name" value="Ribosomal protein S18"/>
    <property type="match status" value="1"/>
</dbReference>
<dbReference type="GO" id="GO:0005763">
    <property type="term" value="C:mitochondrial small ribosomal subunit"/>
    <property type="evidence" value="ECO:0007669"/>
    <property type="project" value="TreeGrafter"/>
</dbReference>
<dbReference type="AlphaFoldDB" id="A0A191T4V0"/>
<evidence type="ECO:0000256" key="5">
    <source>
        <dbReference type="ARBA" id="ARBA00023274"/>
    </source>
</evidence>
<evidence type="ECO:0000313" key="9">
    <source>
        <dbReference type="EMBL" id="ANI25412.1"/>
    </source>
</evidence>
<dbReference type="GeneID" id="27986497"/>
<comment type="subcellular location">
    <subcellularLocation>
        <location evidence="7">Plastid</location>
        <location evidence="7">Chloroplast</location>
    </subcellularLocation>
</comment>
<evidence type="ECO:0000256" key="6">
    <source>
        <dbReference type="ARBA" id="ARBA00035266"/>
    </source>
</evidence>
<gene>
    <name evidence="7 9" type="primary">rps18</name>
</gene>
<name>A0A191T4V0_9VIRI</name>
<evidence type="ECO:0000256" key="7">
    <source>
        <dbReference type="HAMAP-Rule" id="MF_00270"/>
    </source>
</evidence>
<keyword evidence="9" id="KW-0934">Plastid</keyword>
<dbReference type="InterPro" id="IPR036870">
    <property type="entry name" value="Ribosomal_bS18_sf"/>
</dbReference>
<dbReference type="GO" id="GO:0009507">
    <property type="term" value="C:chloroplast"/>
    <property type="evidence" value="ECO:0007669"/>
    <property type="project" value="UniProtKB-SubCell"/>
</dbReference>
<keyword evidence="9" id="KW-0150">Chloroplast</keyword>
<dbReference type="GO" id="GO:0003735">
    <property type="term" value="F:structural constituent of ribosome"/>
    <property type="evidence" value="ECO:0007669"/>
    <property type="project" value="InterPro"/>
</dbReference>